<keyword evidence="7" id="KW-1185">Reference proteome</keyword>
<comment type="function">
    <text evidence="1">Involved in pre-mRNA splicing.</text>
</comment>
<comment type="caution">
    <text evidence="6">The sequence shown here is derived from an EMBL/GenBank/DDBJ whole genome shotgun (WGS) entry which is preliminary data.</text>
</comment>
<evidence type="ECO:0000256" key="2">
    <source>
        <dbReference type="ARBA" id="ARBA00006644"/>
    </source>
</evidence>
<protein>
    <submittedName>
        <fullName evidence="6">Related to cell cycle control protein cwf15</fullName>
    </submittedName>
</protein>
<dbReference type="EMBL" id="OAPG01000001">
    <property type="protein sequence ID" value="SNX82001.1"/>
    <property type="molecule type" value="Genomic_DNA"/>
</dbReference>
<dbReference type="GO" id="GO:0045292">
    <property type="term" value="P:mRNA cis splicing, via spliceosome"/>
    <property type="evidence" value="ECO:0007669"/>
    <property type="project" value="TreeGrafter"/>
</dbReference>
<evidence type="ECO:0000313" key="6">
    <source>
        <dbReference type="EMBL" id="SNX82001.1"/>
    </source>
</evidence>
<dbReference type="PANTHER" id="PTHR12718">
    <property type="entry name" value="CELL CYCLE CONTROL PROTEIN CWF15"/>
    <property type="match status" value="1"/>
</dbReference>
<feature type="compositionally biased region" description="Low complexity" evidence="5">
    <location>
        <begin position="139"/>
        <end position="148"/>
    </location>
</feature>
<evidence type="ECO:0000256" key="1">
    <source>
        <dbReference type="ARBA" id="ARBA00003777"/>
    </source>
</evidence>
<name>A0AAJ4XHU1_9BASI</name>
<dbReference type="InterPro" id="IPR006973">
    <property type="entry name" value="Cwf_Cwc_15"/>
</dbReference>
<comment type="similarity">
    <text evidence="2">Belongs to the CWC15 family.</text>
</comment>
<evidence type="ECO:0000256" key="5">
    <source>
        <dbReference type="SAM" id="MobiDB-lite"/>
    </source>
</evidence>
<keyword evidence="4" id="KW-0508">mRNA splicing</keyword>
<dbReference type="GO" id="GO:0003723">
    <property type="term" value="F:RNA binding"/>
    <property type="evidence" value="ECO:0007669"/>
    <property type="project" value="TreeGrafter"/>
</dbReference>
<feature type="compositionally biased region" description="Acidic residues" evidence="5">
    <location>
        <begin position="149"/>
        <end position="166"/>
    </location>
</feature>
<dbReference type="AlphaFoldDB" id="A0AAJ4XHU1"/>
<feature type="compositionally biased region" description="Basic and acidic residues" evidence="5">
    <location>
        <begin position="53"/>
        <end position="71"/>
    </location>
</feature>
<feature type="compositionally biased region" description="Acidic residues" evidence="5">
    <location>
        <begin position="128"/>
        <end position="138"/>
    </location>
</feature>
<proteinExistence type="inferred from homology"/>
<keyword evidence="3" id="KW-0507">mRNA processing</keyword>
<dbReference type="Proteomes" id="UP001294444">
    <property type="component" value="Unassembled WGS sequence"/>
</dbReference>
<feature type="region of interest" description="Disordered" evidence="5">
    <location>
        <begin position="1"/>
        <end position="179"/>
    </location>
</feature>
<dbReference type="GO" id="GO:0071013">
    <property type="term" value="C:catalytic step 2 spliceosome"/>
    <property type="evidence" value="ECO:0007669"/>
    <property type="project" value="TreeGrafter"/>
</dbReference>
<feature type="compositionally biased region" description="Low complexity" evidence="5">
    <location>
        <begin position="43"/>
        <end position="52"/>
    </location>
</feature>
<accession>A0AAJ4XHU1</accession>
<reference evidence="6" key="1">
    <citation type="submission" date="2023-10" db="EMBL/GenBank/DDBJ databases">
        <authorList>
            <person name="Guldener U."/>
        </authorList>
    </citation>
    <scope>NUCLEOTIDE SEQUENCE</scope>
    <source>
        <strain evidence="6">Mp4</strain>
    </source>
</reference>
<evidence type="ECO:0000256" key="4">
    <source>
        <dbReference type="ARBA" id="ARBA00023187"/>
    </source>
</evidence>
<evidence type="ECO:0000313" key="7">
    <source>
        <dbReference type="Proteomes" id="UP001294444"/>
    </source>
</evidence>
<dbReference type="Pfam" id="PF04889">
    <property type="entry name" value="Cwf_Cwc_15"/>
    <property type="match status" value="1"/>
</dbReference>
<dbReference type="PANTHER" id="PTHR12718:SF2">
    <property type="entry name" value="SPLICEOSOME-ASSOCIATED PROTEIN CWC15 HOMOLOG"/>
    <property type="match status" value="1"/>
</dbReference>
<gene>
    <name evidence="6" type="ORF">MEPE_00706</name>
</gene>
<organism evidence="6 7">
    <name type="scientific">Melanopsichium pennsylvanicum</name>
    <dbReference type="NCBI Taxonomy" id="63383"/>
    <lineage>
        <taxon>Eukaryota</taxon>
        <taxon>Fungi</taxon>
        <taxon>Dikarya</taxon>
        <taxon>Basidiomycota</taxon>
        <taxon>Ustilaginomycotina</taxon>
        <taxon>Ustilaginomycetes</taxon>
        <taxon>Ustilaginales</taxon>
        <taxon>Ustilaginaceae</taxon>
        <taxon>Melanopsichium</taxon>
    </lineage>
</organism>
<sequence length="276" mass="31524">MSSAHRPTFQAAKGRESKAHLSQQTTIFDIPSHTKLKFRAPPSSSSSLQSGESSRRDLKRELEHAELEAKNAKRIKQGLEPLPMPFDLNSTQVKQEESKRKQAILLAIELDKDDDYDNHHDSQVSSETEQDDSDDDQDNQVSTKPQQNDSDDSDETDSNSDDEDHDLDQQAQLLKELEKIKAEREKEKLRATGFSEEQEINLGNPLLNLENSFQSRNSADDHDKMDFVGEVRRRWDDDIIFKNQANGGGSSGSSSRFVNDLSRSEFHRKFMNRYIK</sequence>
<evidence type="ECO:0000256" key="3">
    <source>
        <dbReference type="ARBA" id="ARBA00022664"/>
    </source>
</evidence>